<dbReference type="SMART" id="SM00450">
    <property type="entry name" value="RHOD"/>
    <property type="match status" value="2"/>
</dbReference>
<dbReference type="CDD" id="cd01449">
    <property type="entry name" value="TST_Repeat_2"/>
    <property type="match status" value="1"/>
</dbReference>
<name>W4LNI7_ENTF1</name>
<dbReference type="InterPro" id="IPR001763">
    <property type="entry name" value="Rhodanese-like_dom"/>
</dbReference>
<dbReference type="InterPro" id="IPR001307">
    <property type="entry name" value="Thiosulphate_STrfase_CS"/>
</dbReference>
<accession>W4LNI7</accession>
<evidence type="ECO:0000256" key="2">
    <source>
        <dbReference type="RuleBase" id="RU000507"/>
    </source>
</evidence>
<dbReference type="AlphaFoldDB" id="W4LNI7"/>
<dbReference type="Proteomes" id="UP000019141">
    <property type="component" value="Unassembled WGS sequence"/>
</dbReference>
<keyword evidence="5" id="KW-1185">Reference proteome</keyword>
<dbReference type="PROSITE" id="PS00683">
    <property type="entry name" value="RHODANESE_2"/>
    <property type="match status" value="1"/>
</dbReference>
<evidence type="ECO:0000256" key="1">
    <source>
        <dbReference type="ARBA" id="ARBA00022737"/>
    </source>
</evidence>
<organism evidence="4 5">
    <name type="scientific">Entotheonella factor</name>
    <dbReference type="NCBI Taxonomy" id="1429438"/>
    <lineage>
        <taxon>Bacteria</taxon>
        <taxon>Pseudomonadati</taxon>
        <taxon>Nitrospinota/Tectimicrobiota group</taxon>
        <taxon>Candidatus Tectimicrobiota</taxon>
        <taxon>Candidatus Entotheonellia</taxon>
        <taxon>Candidatus Entotheonellales</taxon>
        <taxon>Candidatus Entotheonellaceae</taxon>
        <taxon>Candidatus Entotheonella</taxon>
    </lineage>
</organism>
<dbReference type="PANTHER" id="PTHR43855:SF1">
    <property type="entry name" value="THIOSULFATE SULFURTRANSFERASE"/>
    <property type="match status" value="1"/>
</dbReference>
<dbReference type="PROSITE" id="PS50206">
    <property type="entry name" value="RHODANESE_3"/>
    <property type="match status" value="2"/>
</dbReference>
<dbReference type="Gene3D" id="3.40.250.10">
    <property type="entry name" value="Rhodanese-like domain"/>
    <property type="match status" value="2"/>
</dbReference>
<dbReference type="GO" id="GO:0004792">
    <property type="term" value="F:thiosulfate-cyanide sulfurtransferase activity"/>
    <property type="evidence" value="ECO:0007669"/>
    <property type="project" value="InterPro"/>
</dbReference>
<dbReference type="PATRIC" id="fig|1429438.4.peg.2907"/>
<evidence type="ECO:0000313" key="5">
    <source>
        <dbReference type="Proteomes" id="UP000019141"/>
    </source>
</evidence>
<proteinExistence type="predicted"/>
<dbReference type="InterPro" id="IPR051126">
    <property type="entry name" value="Thiosulfate_sulfurtransferase"/>
</dbReference>
<feature type="domain" description="Rhodanese" evidence="3">
    <location>
        <begin position="21"/>
        <end position="128"/>
    </location>
</feature>
<evidence type="ECO:0000313" key="4">
    <source>
        <dbReference type="EMBL" id="ETW99537.1"/>
    </source>
</evidence>
<dbReference type="SUPFAM" id="SSF52821">
    <property type="entry name" value="Rhodanese/Cell cycle control phosphatase"/>
    <property type="match status" value="2"/>
</dbReference>
<feature type="domain" description="Rhodanese" evidence="3">
    <location>
        <begin position="158"/>
        <end position="279"/>
    </location>
</feature>
<comment type="caution">
    <text evidence="4">The sequence shown here is derived from an EMBL/GenBank/DDBJ whole genome shotgun (WGS) entry which is preliminary data.</text>
</comment>
<gene>
    <name evidence="4" type="ORF">ETSY1_14620</name>
</gene>
<dbReference type="CDD" id="cd01448">
    <property type="entry name" value="TST_Repeat_1"/>
    <property type="match status" value="1"/>
</dbReference>
<protein>
    <recommendedName>
        <fullName evidence="2">Sulfurtransferase</fullName>
    </recommendedName>
</protein>
<keyword evidence="1" id="KW-0677">Repeat</keyword>
<reference evidence="4 5" key="1">
    <citation type="journal article" date="2014" name="Nature">
        <title>An environmental bacterial taxon with a large and distinct metabolic repertoire.</title>
        <authorList>
            <person name="Wilson M.C."/>
            <person name="Mori T."/>
            <person name="Ruckert C."/>
            <person name="Uria A.R."/>
            <person name="Helf M.J."/>
            <person name="Takada K."/>
            <person name="Gernert C."/>
            <person name="Steffens U.A."/>
            <person name="Heycke N."/>
            <person name="Schmitt S."/>
            <person name="Rinke C."/>
            <person name="Helfrich E.J."/>
            <person name="Brachmann A.O."/>
            <person name="Gurgui C."/>
            <person name="Wakimoto T."/>
            <person name="Kracht M."/>
            <person name="Crusemann M."/>
            <person name="Hentschel U."/>
            <person name="Abe I."/>
            <person name="Matsunaga S."/>
            <person name="Kalinowski J."/>
            <person name="Takeyama H."/>
            <person name="Piel J."/>
        </authorList>
    </citation>
    <scope>NUCLEOTIDE SEQUENCE [LARGE SCALE GENOMIC DNA]</scope>
    <source>
        <strain evidence="5">TSY1</strain>
    </source>
</reference>
<dbReference type="HOGENOM" id="CLU_031618_1_3_7"/>
<sequence length="282" mass="31580">MAEYTHPEMLVDTEWVAAHLDDPTVRIVESDEDILLYDVGHIANAIKVDWQSELQDQVVRDYVNKDAFGKLIGGKGIGNDHTLVFYGDRNNWWACYALWVFKMYGHQDCRIMNGGRQKWIDEGRPFTTDRPNHAAVTYTASGPGLSIRAFREETLEHSNARKPLIDVRSPGEYSGELTHMADYPQEGALRGGHIPGAKNVPWGQAVAPDGTFKSADELKGLYEDGAGLSSGDEVVAYCRIGERSSHTWFVLTYLLGYPNVRNYDGSWTEWGNLVGVPIEKDV</sequence>
<evidence type="ECO:0000259" key="3">
    <source>
        <dbReference type="PROSITE" id="PS50206"/>
    </source>
</evidence>
<dbReference type="Pfam" id="PF00581">
    <property type="entry name" value="Rhodanese"/>
    <property type="match status" value="2"/>
</dbReference>
<dbReference type="EMBL" id="AZHW01000436">
    <property type="protein sequence ID" value="ETW99537.1"/>
    <property type="molecule type" value="Genomic_DNA"/>
</dbReference>
<keyword evidence="2" id="KW-0808">Transferase</keyword>
<dbReference type="PANTHER" id="PTHR43855">
    <property type="entry name" value="THIOSULFATE SULFURTRANSFERASE"/>
    <property type="match status" value="1"/>
</dbReference>
<dbReference type="InterPro" id="IPR036873">
    <property type="entry name" value="Rhodanese-like_dom_sf"/>
</dbReference>